<dbReference type="GO" id="GO:0016020">
    <property type="term" value="C:membrane"/>
    <property type="evidence" value="ECO:0007669"/>
    <property type="project" value="TreeGrafter"/>
</dbReference>
<dbReference type="InterPro" id="IPR008662">
    <property type="entry name" value="TOIP1/2"/>
</dbReference>
<name>A0A7M7MCF5_VARDE</name>
<evidence type="ECO:0000256" key="8">
    <source>
        <dbReference type="ARBA" id="ARBA00023242"/>
    </source>
</evidence>
<evidence type="ECO:0000313" key="14">
    <source>
        <dbReference type="Proteomes" id="UP000594260"/>
    </source>
</evidence>
<dbReference type="GeneID" id="111246478"/>
<feature type="region of interest" description="Disordered" evidence="10">
    <location>
        <begin position="1"/>
        <end position="42"/>
    </location>
</feature>
<feature type="compositionally biased region" description="Polar residues" evidence="10">
    <location>
        <begin position="120"/>
        <end position="133"/>
    </location>
</feature>
<evidence type="ECO:0000256" key="5">
    <source>
        <dbReference type="ARBA" id="ARBA00022989"/>
    </source>
</evidence>
<evidence type="ECO:0000256" key="7">
    <source>
        <dbReference type="ARBA" id="ARBA00023180"/>
    </source>
</evidence>
<keyword evidence="3" id="KW-0597">Phosphoprotein</keyword>
<dbReference type="GO" id="GO:0005635">
    <property type="term" value="C:nuclear envelope"/>
    <property type="evidence" value="ECO:0007669"/>
    <property type="project" value="UniProtKB-SubCell"/>
</dbReference>
<keyword evidence="8" id="KW-0539">Nucleus</keyword>
<dbReference type="Gene3D" id="3.40.50.12190">
    <property type="match status" value="1"/>
</dbReference>
<evidence type="ECO:0000256" key="10">
    <source>
        <dbReference type="SAM" id="MobiDB-lite"/>
    </source>
</evidence>
<evidence type="ECO:0000313" key="13">
    <source>
        <dbReference type="EnsemblMetazoa" id="XP_022651885"/>
    </source>
</evidence>
<feature type="domain" description="Torsin-1A-interacting protein 1/2 AAA+ activator" evidence="12">
    <location>
        <begin position="174"/>
        <end position="336"/>
    </location>
</feature>
<evidence type="ECO:0000256" key="9">
    <source>
        <dbReference type="ARBA" id="ARBA00037847"/>
    </source>
</evidence>
<dbReference type="KEGG" id="vde:111246478"/>
<dbReference type="Pfam" id="PF05609">
    <property type="entry name" value="LAP1_C"/>
    <property type="match status" value="1"/>
</dbReference>
<evidence type="ECO:0000256" key="4">
    <source>
        <dbReference type="ARBA" id="ARBA00022692"/>
    </source>
</evidence>
<dbReference type="PANTHER" id="PTHR18843">
    <property type="entry name" value="TORSIN-1A-INTERACTING PROTEIN"/>
    <property type="match status" value="1"/>
</dbReference>
<evidence type="ECO:0000256" key="1">
    <source>
        <dbReference type="ARBA" id="ARBA00004259"/>
    </source>
</evidence>
<sequence length="386" mass="44459">MSGAKWRVGRLSVGDRPRAEKPEEEDWAKLYGQPKDPRSIESIEQEWSHWRIKENERIEMLAKQRQEQAEIESESSREATSDKENECVATDDVRMKLRRRRKSKSRSPSKTTRSTSSERNVVTESQKRCSQPPLSDDCMATRQRVLPLIIFIAILVLLAYTGASRYDAYRSYIAKVNRPNLMPIFDRKLADLKAQFPTQPSHNWGVIRSAFAEVLNNSHYEYGPAVLIILASKKDQHVASCFAEKLATSLAKTFNPTERPIQLNGAKLSRSHNSVAAKHTIDEAVRERDNFVMQFDSLEQIDSYTASIFHSLCDYYNSPFRERAVFIFTVHTSEEVEGRHRREYDEMADSVLNEVWDELDVNKRAALIARLTGSTILLRKESRRVC</sequence>
<dbReference type="AlphaFoldDB" id="A0A7M7MCF5"/>
<evidence type="ECO:0000256" key="11">
    <source>
        <dbReference type="SAM" id="Phobius"/>
    </source>
</evidence>
<keyword evidence="4 11" id="KW-0812">Transmembrane</keyword>
<keyword evidence="14" id="KW-1185">Reference proteome</keyword>
<feature type="transmembrane region" description="Helical" evidence="11">
    <location>
        <begin position="145"/>
        <end position="163"/>
    </location>
</feature>
<dbReference type="InParanoid" id="A0A7M7MCF5"/>
<dbReference type="OrthoDB" id="6258998at2759"/>
<comment type="similarity">
    <text evidence="2">Belongs to the TOR1AIP family.</text>
</comment>
<evidence type="ECO:0000259" key="12">
    <source>
        <dbReference type="Pfam" id="PF05609"/>
    </source>
</evidence>
<keyword evidence="5 11" id="KW-1133">Transmembrane helix</keyword>
<dbReference type="GO" id="GO:0061024">
    <property type="term" value="P:membrane organization"/>
    <property type="evidence" value="ECO:0007669"/>
    <property type="project" value="TreeGrafter"/>
</dbReference>
<dbReference type="PANTHER" id="PTHR18843:SF7">
    <property type="entry name" value="LAMINA-ASSOCIATED POLYPEPTIDE 1B ISOFORM 1-RELATED"/>
    <property type="match status" value="1"/>
</dbReference>
<accession>A0A7M7MCF5</accession>
<protein>
    <recommendedName>
        <fullName evidence="12">Torsin-1A-interacting protein 1/2 AAA+ activator domain-containing protein</fullName>
    </recommendedName>
</protein>
<dbReference type="RefSeq" id="XP_022651885.1">
    <property type="nucleotide sequence ID" value="XM_022796150.1"/>
</dbReference>
<evidence type="ECO:0000256" key="2">
    <source>
        <dbReference type="ARBA" id="ARBA00007860"/>
    </source>
</evidence>
<dbReference type="InterPro" id="IPR046753">
    <property type="entry name" value="TOIP1/2_C"/>
</dbReference>
<comment type="subcellular location">
    <subcellularLocation>
        <location evidence="9">Endomembrane system</location>
        <topology evidence="9">Single-pass membrane protein</topology>
    </subcellularLocation>
    <subcellularLocation>
        <location evidence="1">Nucleus envelope</location>
    </subcellularLocation>
</comment>
<feature type="compositionally biased region" description="Low complexity" evidence="10">
    <location>
        <begin position="108"/>
        <end position="119"/>
    </location>
</feature>
<keyword evidence="6 11" id="KW-0472">Membrane</keyword>
<proteinExistence type="inferred from homology"/>
<dbReference type="EnsemblMetazoa" id="XM_022796150">
    <property type="protein sequence ID" value="XP_022651885"/>
    <property type="gene ID" value="LOC111246478"/>
</dbReference>
<dbReference type="InterPro" id="IPR038599">
    <property type="entry name" value="LAP1C-like_C_sf"/>
</dbReference>
<feature type="compositionally biased region" description="Basic residues" evidence="10">
    <location>
        <begin position="96"/>
        <end position="107"/>
    </location>
</feature>
<keyword evidence="7" id="KW-0325">Glycoprotein</keyword>
<evidence type="ECO:0000256" key="3">
    <source>
        <dbReference type="ARBA" id="ARBA00022553"/>
    </source>
</evidence>
<dbReference type="OMA" id="IRSKPLN"/>
<dbReference type="GO" id="GO:0001671">
    <property type="term" value="F:ATPase activator activity"/>
    <property type="evidence" value="ECO:0007669"/>
    <property type="project" value="InterPro"/>
</dbReference>
<reference evidence="13" key="1">
    <citation type="submission" date="2021-01" db="UniProtKB">
        <authorList>
            <consortium name="EnsemblMetazoa"/>
        </authorList>
    </citation>
    <scope>IDENTIFICATION</scope>
</reference>
<evidence type="ECO:0000256" key="6">
    <source>
        <dbReference type="ARBA" id="ARBA00023136"/>
    </source>
</evidence>
<feature type="compositionally biased region" description="Basic and acidic residues" evidence="10">
    <location>
        <begin position="63"/>
        <end position="95"/>
    </location>
</feature>
<organism evidence="13 14">
    <name type="scientific">Varroa destructor</name>
    <name type="common">Honeybee mite</name>
    <dbReference type="NCBI Taxonomy" id="109461"/>
    <lineage>
        <taxon>Eukaryota</taxon>
        <taxon>Metazoa</taxon>
        <taxon>Ecdysozoa</taxon>
        <taxon>Arthropoda</taxon>
        <taxon>Chelicerata</taxon>
        <taxon>Arachnida</taxon>
        <taxon>Acari</taxon>
        <taxon>Parasitiformes</taxon>
        <taxon>Mesostigmata</taxon>
        <taxon>Gamasina</taxon>
        <taxon>Dermanyssoidea</taxon>
        <taxon>Varroidae</taxon>
        <taxon>Varroa</taxon>
    </lineage>
</organism>
<feature type="region of interest" description="Disordered" evidence="10">
    <location>
        <begin position="63"/>
        <end position="134"/>
    </location>
</feature>
<dbReference type="Proteomes" id="UP000594260">
    <property type="component" value="Unplaced"/>
</dbReference>